<gene>
    <name evidence="1" type="ORF">E5987_05800</name>
</gene>
<organism evidence="1 2">
    <name type="scientific">Parasutterella muris</name>
    <dbReference type="NCBI Taxonomy" id="2565572"/>
    <lineage>
        <taxon>Bacteria</taxon>
        <taxon>Pseudomonadati</taxon>
        <taxon>Pseudomonadota</taxon>
        <taxon>Betaproteobacteria</taxon>
        <taxon>Burkholderiales</taxon>
        <taxon>Sutterellaceae</taxon>
        <taxon>Parasutterella</taxon>
    </lineage>
</organism>
<keyword evidence="2" id="KW-1185">Reference proteome</keyword>
<protein>
    <submittedName>
        <fullName evidence="1">Uncharacterized protein</fullName>
    </submittedName>
</protein>
<dbReference type="EMBL" id="WSRP01000015">
    <property type="protein sequence ID" value="MVX56722.1"/>
    <property type="molecule type" value="Genomic_DNA"/>
</dbReference>
<evidence type="ECO:0000313" key="1">
    <source>
        <dbReference type="EMBL" id="MVX56722.1"/>
    </source>
</evidence>
<name>A0A6L6YIN5_9BURK</name>
<comment type="caution">
    <text evidence="1">The sequence shown here is derived from an EMBL/GenBank/DDBJ whole genome shotgun (WGS) entry which is preliminary data.</text>
</comment>
<dbReference type="Proteomes" id="UP000472580">
    <property type="component" value="Unassembled WGS sequence"/>
</dbReference>
<dbReference type="OrthoDB" id="9153335at2"/>
<accession>A0A6L6YIN5</accession>
<reference evidence="1 2" key="1">
    <citation type="submission" date="2019-12" db="EMBL/GenBank/DDBJ databases">
        <title>Microbes associate with the intestines of laboratory mice.</title>
        <authorList>
            <person name="Navarre W."/>
            <person name="Wong E."/>
        </authorList>
    </citation>
    <scope>NUCLEOTIDE SEQUENCE [LARGE SCALE GENOMIC DNA]</scope>
    <source>
        <strain evidence="1 2">NM82_D38</strain>
    </source>
</reference>
<dbReference type="AlphaFoldDB" id="A0A6L6YIN5"/>
<evidence type="ECO:0000313" key="2">
    <source>
        <dbReference type="Proteomes" id="UP000472580"/>
    </source>
</evidence>
<sequence>MLAPVRMIVTYPLYFALERAVFSSQTFEKTWSNLRPKLERGVDLIAQEVHPQGGSFVRRYVYQEPAIKRICTECFHEMFSNEVMMLLTQVSSIRKDISKRQKQVIEWEKDLIAAPKKSWNPLNFSQNKLKEKISQGKAKIASDESRIAELSKKALSSLHARGVKMESGQLESLLESVDGEDIASVLSVADVVSQIFSRLEAQLSESSATPELSKTYAGFYMMCSRLYLEAINRALDRIGKVYLKQIAGIEQQAFRQINKAEEKLALPDLADSARTTLKNNVEINRQVLEVVKFYTRHLNKRAKELIELQTKATVNYEIALNTFLTMKIGASLADCISQAEKDMAQIFEFEPPSLSQLYDAGFKEQFKAVTNQIRK</sequence>
<proteinExistence type="predicted"/>